<dbReference type="PaxDb" id="880073-Calab_3364"/>
<protein>
    <submittedName>
        <fullName evidence="1">Uncharacterized protein</fullName>
    </submittedName>
</protein>
<accession>H1XW63</accession>
<name>H1XW63_CALAY</name>
<dbReference type="InParanoid" id="H1XW63"/>
<gene>
    <name evidence="1" type="ORF">Calab_3364</name>
</gene>
<sequence>MVILFQFYEERQVQDIPFCFQPKRNTREAFSAGAPFDCAPFDCAQGAFFVPLAESLSQRQSNCARQRKITFSKRRSEGETERSDRALQLPAENTARGVAPGLLLTSHKFFHECIEQHATPHLGLLFTKFKKRKQPEAQAASLNL</sequence>
<dbReference type="Proteomes" id="UP000004671">
    <property type="component" value="Chromosome"/>
</dbReference>
<dbReference type="EMBL" id="CM001402">
    <property type="protein sequence ID" value="EHO42968.1"/>
    <property type="molecule type" value="Genomic_DNA"/>
</dbReference>
<evidence type="ECO:0000313" key="2">
    <source>
        <dbReference type="Proteomes" id="UP000004671"/>
    </source>
</evidence>
<proteinExistence type="predicted"/>
<organism evidence="1 2">
    <name type="scientific">Caldithrix abyssi DSM 13497</name>
    <dbReference type="NCBI Taxonomy" id="880073"/>
    <lineage>
        <taxon>Bacteria</taxon>
        <taxon>Pseudomonadati</taxon>
        <taxon>Calditrichota</taxon>
        <taxon>Calditrichia</taxon>
        <taxon>Calditrichales</taxon>
        <taxon>Calditrichaceae</taxon>
        <taxon>Caldithrix</taxon>
    </lineage>
</organism>
<evidence type="ECO:0000313" key="1">
    <source>
        <dbReference type="EMBL" id="EHO42968.1"/>
    </source>
</evidence>
<dbReference type="HOGENOM" id="CLU_1792890_0_0_0"/>
<keyword evidence="2" id="KW-1185">Reference proteome</keyword>
<reference evidence="1 2" key="1">
    <citation type="submission" date="2011-09" db="EMBL/GenBank/DDBJ databases">
        <title>The permanent draft genome of Caldithrix abyssi DSM 13497.</title>
        <authorList>
            <consortium name="US DOE Joint Genome Institute (JGI-PGF)"/>
            <person name="Lucas S."/>
            <person name="Han J."/>
            <person name="Lapidus A."/>
            <person name="Bruce D."/>
            <person name="Goodwin L."/>
            <person name="Pitluck S."/>
            <person name="Peters L."/>
            <person name="Kyrpides N."/>
            <person name="Mavromatis K."/>
            <person name="Ivanova N."/>
            <person name="Mikhailova N."/>
            <person name="Chertkov O."/>
            <person name="Detter J.C."/>
            <person name="Tapia R."/>
            <person name="Han C."/>
            <person name="Land M."/>
            <person name="Hauser L."/>
            <person name="Markowitz V."/>
            <person name="Cheng J.-F."/>
            <person name="Hugenholtz P."/>
            <person name="Woyke T."/>
            <person name="Wu D."/>
            <person name="Spring S."/>
            <person name="Brambilla E."/>
            <person name="Klenk H.-P."/>
            <person name="Eisen J.A."/>
        </authorList>
    </citation>
    <scope>NUCLEOTIDE SEQUENCE [LARGE SCALE GENOMIC DNA]</scope>
    <source>
        <strain evidence="1 2">DSM 13497</strain>
    </source>
</reference>
<dbReference type="AlphaFoldDB" id="H1XW63"/>